<feature type="compositionally biased region" description="Low complexity" evidence="1">
    <location>
        <begin position="9"/>
        <end position="18"/>
    </location>
</feature>
<comment type="caution">
    <text evidence="2">The sequence shown here is derived from an EMBL/GenBank/DDBJ whole genome shotgun (WGS) entry which is preliminary data.</text>
</comment>
<feature type="compositionally biased region" description="Basic residues" evidence="1">
    <location>
        <begin position="149"/>
        <end position="162"/>
    </location>
</feature>
<protein>
    <submittedName>
        <fullName evidence="2">Uncharacterized protein</fullName>
    </submittedName>
</protein>
<dbReference type="AlphaFoldDB" id="A0A561U6K7"/>
<feature type="compositionally biased region" description="Basic residues" evidence="1">
    <location>
        <begin position="185"/>
        <end position="200"/>
    </location>
</feature>
<gene>
    <name evidence="2" type="ORF">FHU35_121</name>
</gene>
<organism evidence="2 3">
    <name type="scientific">Saccharopolyspora dendranthemae</name>
    <dbReference type="NCBI Taxonomy" id="1181886"/>
    <lineage>
        <taxon>Bacteria</taxon>
        <taxon>Bacillati</taxon>
        <taxon>Actinomycetota</taxon>
        <taxon>Actinomycetes</taxon>
        <taxon>Pseudonocardiales</taxon>
        <taxon>Pseudonocardiaceae</taxon>
        <taxon>Saccharopolyspora</taxon>
    </lineage>
</organism>
<feature type="region of interest" description="Disordered" evidence="1">
    <location>
        <begin position="1"/>
        <end position="248"/>
    </location>
</feature>
<dbReference type="Proteomes" id="UP000316184">
    <property type="component" value="Unassembled WGS sequence"/>
</dbReference>
<sequence>MEGAGGVGLALAAGPRAPGRGRTRPARGRSGARRGGQGRGRRPGAGDAGLRRPADRAARRRVPAGAVARRARTRVQRGAQRGLRPAADETPHGVGEITRHRAQDRRAARRHRAPPAGVRQHRAGARDPAGRPARRRRDAALGALLGRRGVGRGPRRRRRRSPRLAERSGPRRRALLRSRGDVRAGRRSSGRGAGAHRRAPAHAAPVRQAAGGLPGRRAADRRRLRRQPDPAPGGAVGVLAFGHRARRG</sequence>
<feature type="compositionally biased region" description="Basic residues" evidence="1">
    <location>
        <begin position="107"/>
        <end position="123"/>
    </location>
</feature>
<evidence type="ECO:0000256" key="1">
    <source>
        <dbReference type="SAM" id="MobiDB-lite"/>
    </source>
</evidence>
<feature type="compositionally biased region" description="Low complexity" evidence="1">
    <location>
        <begin position="201"/>
        <end position="211"/>
    </location>
</feature>
<feature type="compositionally biased region" description="Basic residues" evidence="1">
    <location>
        <begin position="19"/>
        <end position="32"/>
    </location>
</feature>
<name>A0A561U6K7_9PSEU</name>
<reference evidence="2 3" key="1">
    <citation type="submission" date="2019-06" db="EMBL/GenBank/DDBJ databases">
        <title>Sequencing the genomes of 1000 actinobacteria strains.</title>
        <authorList>
            <person name="Klenk H.-P."/>
        </authorList>
    </citation>
    <scope>NUCLEOTIDE SEQUENCE [LARGE SCALE GENOMIC DNA]</scope>
    <source>
        <strain evidence="2 3">DSM 46699</strain>
    </source>
</reference>
<proteinExistence type="predicted"/>
<dbReference type="EMBL" id="VIWX01000002">
    <property type="protein sequence ID" value="TWF95011.1"/>
    <property type="molecule type" value="Genomic_DNA"/>
</dbReference>
<evidence type="ECO:0000313" key="3">
    <source>
        <dbReference type="Proteomes" id="UP000316184"/>
    </source>
</evidence>
<feature type="compositionally biased region" description="Basic and acidic residues" evidence="1">
    <location>
        <begin position="86"/>
        <end position="106"/>
    </location>
</feature>
<evidence type="ECO:0000313" key="2">
    <source>
        <dbReference type="EMBL" id="TWF95011.1"/>
    </source>
</evidence>
<accession>A0A561U6K7</accession>
<keyword evidence="3" id="KW-1185">Reference proteome</keyword>